<gene>
    <name evidence="2" type="ORF">SAMN05660733_02122</name>
</gene>
<keyword evidence="1" id="KW-0812">Transmembrane</keyword>
<keyword evidence="1" id="KW-0472">Membrane</keyword>
<evidence type="ECO:0000313" key="3">
    <source>
        <dbReference type="Proteomes" id="UP000192840"/>
    </source>
</evidence>
<dbReference type="Proteomes" id="UP000192840">
    <property type="component" value="Unassembled WGS sequence"/>
</dbReference>
<dbReference type="AlphaFoldDB" id="A0A1W2CJY8"/>
<reference evidence="3" key="1">
    <citation type="submission" date="2017-04" db="EMBL/GenBank/DDBJ databases">
        <authorList>
            <person name="Varghese N."/>
            <person name="Submissions S."/>
        </authorList>
    </citation>
    <scope>NUCLEOTIDE SEQUENCE [LARGE SCALE GENOMIC DNA]</scope>
    <source>
        <strain evidence="3">DSM 44073</strain>
    </source>
</reference>
<accession>A0A1W2CJY8</accession>
<dbReference type="RefSeq" id="WP_144065262.1">
    <property type="nucleotide sequence ID" value="NZ_FWYC01000005.1"/>
</dbReference>
<name>A0A1W2CJY8_9PSEU</name>
<dbReference type="EMBL" id="FWYC01000005">
    <property type="protein sequence ID" value="SMC85559.1"/>
    <property type="molecule type" value="Genomic_DNA"/>
</dbReference>
<keyword evidence="1" id="KW-1133">Transmembrane helix</keyword>
<evidence type="ECO:0000313" key="2">
    <source>
        <dbReference type="EMBL" id="SMC85559.1"/>
    </source>
</evidence>
<keyword evidence="3" id="KW-1185">Reference proteome</keyword>
<sequence>MSVRTYSLGIACFHFSPKEDIAPSKWGEAIKSGLESVASVRDVEITDLGHFVSRYDPILEWGEEEFRGADSYDFELHPQAGMIAFTVAIQERDQEKLNLFGRRVVSPDETFRVITMYGTSGPATVVQFDGGTDSRLLGAQGVFVVREFLQREFKRAEVEIDFLVVGPSPFHADVSVHEEEGLELAGSPFSVIRERTRGYDIIEVQCPTQATMDLYRDLFAELQFFYECVRERGRNATRAQSVSRMADALVELYRVPGAKGFLKRLWWSRSQARELLIGVIQAKLGEARSTASMQQEFQRLKESMSVTIFDHEVSEEVASDESEQLKAAEEVAKLLEGGAKKEFEIFVLSTSTLLGAAAGAVAAVLAK</sequence>
<dbReference type="OrthoDB" id="108476at2"/>
<evidence type="ECO:0000256" key="1">
    <source>
        <dbReference type="SAM" id="Phobius"/>
    </source>
</evidence>
<protein>
    <submittedName>
        <fullName evidence="2">Uncharacterized protein</fullName>
    </submittedName>
</protein>
<organism evidence="2 3">
    <name type="scientific">Lentzea albidocapillata</name>
    <dbReference type="NCBI Taxonomy" id="40571"/>
    <lineage>
        <taxon>Bacteria</taxon>
        <taxon>Bacillati</taxon>
        <taxon>Actinomycetota</taxon>
        <taxon>Actinomycetes</taxon>
        <taxon>Pseudonocardiales</taxon>
        <taxon>Pseudonocardiaceae</taxon>
        <taxon>Lentzea</taxon>
    </lineage>
</organism>
<feature type="transmembrane region" description="Helical" evidence="1">
    <location>
        <begin position="345"/>
        <end position="366"/>
    </location>
</feature>
<proteinExistence type="predicted"/>